<dbReference type="GO" id="GO:0030975">
    <property type="term" value="F:thiamine binding"/>
    <property type="evidence" value="ECO:0007669"/>
    <property type="project" value="TreeGrafter"/>
</dbReference>
<comment type="caution">
    <text evidence="2">The sequence shown here is derived from an EMBL/GenBank/DDBJ whole genome shotgun (WGS) entry which is preliminary data.</text>
</comment>
<keyword evidence="1" id="KW-0732">Signal</keyword>
<dbReference type="AlphaFoldDB" id="A0A2N6SL79"/>
<dbReference type="Proteomes" id="UP000235682">
    <property type="component" value="Unassembled WGS sequence"/>
</dbReference>
<evidence type="ECO:0000256" key="1">
    <source>
        <dbReference type="ARBA" id="ARBA00022729"/>
    </source>
</evidence>
<sequence>MKQKMIRLMAAMMVIATIITSVTPLRVFAEGKELLVYSNSLTDERKEWLTQKSSEAGFNLTYVDAGGGDLFNRLLAEKSAPQADVVFGLDESMFMELQDNDLLVAYEPTWADKVDEAAKVGDGYFFPIVEQRIFMTYNPEFITEEEAPKNWQDLAATEDFHGKYNVPANFQGGTSQKALLSILLQYVDEAGELGISDEGWQQAEAYLENGYQTPESENQHANFKDGKVPLSFIYSSGVPLNEEEFEMTIQPINPEQGVVTMREQVGIINKGDEDYSVAQEFVDWFGSGEVQGEWAAEFGSLPLNEEAFDKVQPRLKEIAEQTTPMDIDWDFVREHLSEWIEKAELELMP</sequence>
<gene>
    <name evidence="2" type="ORF">CJ205_07685</name>
</gene>
<accession>A0A2N6SL79</accession>
<dbReference type="PANTHER" id="PTHR30006:SF2">
    <property type="entry name" value="ABC TRANSPORTER SUBSTRATE-BINDING PROTEIN"/>
    <property type="match status" value="1"/>
</dbReference>
<dbReference type="GO" id="GO:0030976">
    <property type="term" value="F:thiamine pyrophosphate binding"/>
    <property type="evidence" value="ECO:0007669"/>
    <property type="project" value="TreeGrafter"/>
</dbReference>
<dbReference type="Gene3D" id="3.40.190.10">
    <property type="entry name" value="Periplasmic binding protein-like II"/>
    <property type="match status" value="2"/>
</dbReference>
<dbReference type="RefSeq" id="WP_102228032.1">
    <property type="nucleotide sequence ID" value="NZ_PNFY01000035.1"/>
</dbReference>
<protein>
    <submittedName>
        <fullName evidence="2">ABC transporter substrate-binding protein</fullName>
    </submittedName>
</protein>
<evidence type="ECO:0000313" key="3">
    <source>
        <dbReference type="Proteomes" id="UP000235682"/>
    </source>
</evidence>
<dbReference type="GO" id="GO:0030288">
    <property type="term" value="C:outer membrane-bounded periplasmic space"/>
    <property type="evidence" value="ECO:0007669"/>
    <property type="project" value="TreeGrafter"/>
</dbReference>
<dbReference type="STRING" id="84521.SAMN04487994_10307"/>
<organism evidence="2 3">
    <name type="scientific">Dolosicoccus paucivorans</name>
    <dbReference type="NCBI Taxonomy" id="84521"/>
    <lineage>
        <taxon>Bacteria</taxon>
        <taxon>Bacillati</taxon>
        <taxon>Bacillota</taxon>
        <taxon>Bacilli</taxon>
        <taxon>Lactobacillales</taxon>
        <taxon>Aerococcaceae</taxon>
        <taxon>Dolosicoccus</taxon>
    </lineage>
</organism>
<dbReference type="PANTHER" id="PTHR30006">
    <property type="entry name" value="THIAMINE-BINDING PERIPLASMIC PROTEIN-RELATED"/>
    <property type="match status" value="1"/>
</dbReference>
<reference evidence="2 3" key="1">
    <citation type="submission" date="2017-09" db="EMBL/GenBank/DDBJ databases">
        <title>Bacterial strain isolated from the female urinary microbiota.</title>
        <authorList>
            <person name="Thomas-White K."/>
            <person name="Kumar N."/>
            <person name="Forster S."/>
            <person name="Putonti C."/>
            <person name="Lawley T."/>
            <person name="Wolfe A.J."/>
        </authorList>
    </citation>
    <scope>NUCLEOTIDE SEQUENCE [LARGE SCALE GENOMIC DNA]</scope>
    <source>
        <strain evidence="2 3">UMB0852</strain>
    </source>
</reference>
<dbReference type="EMBL" id="PNHE01000044">
    <property type="protein sequence ID" value="PMC57809.1"/>
    <property type="molecule type" value="Genomic_DNA"/>
</dbReference>
<proteinExistence type="predicted"/>
<dbReference type="SUPFAM" id="SSF53850">
    <property type="entry name" value="Periplasmic binding protein-like II"/>
    <property type="match status" value="1"/>
</dbReference>
<name>A0A2N6SL79_9LACT</name>
<dbReference type="OrthoDB" id="179400at2"/>
<dbReference type="InterPro" id="IPR006059">
    <property type="entry name" value="SBP"/>
</dbReference>
<keyword evidence="3" id="KW-1185">Reference proteome</keyword>
<dbReference type="Pfam" id="PF13416">
    <property type="entry name" value="SBP_bac_8"/>
    <property type="match status" value="1"/>
</dbReference>
<evidence type="ECO:0000313" key="2">
    <source>
        <dbReference type="EMBL" id="PMC57809.1"/>
    </source>
</evidence>
<dbReference type="GO" id="GO:0015888">
    <property type="term" value="P:thiamine transport"/>
    <property type="evidence" value="ECO:0007669"/>
    <property type="project" value="TreeGrafter"/>
</dbReference>